<name>A0ABU6Z586_9FABA</name>
<sequence>MDEDNINRFETRAQRRSERVSRVANLNTEAPFGEVNWEDNHEWYNEMITDAFGMGMGEDLGAISDTIELMLNEPWINYSEILEDIKRRWFDKWAEGLRGPRKRRRKLGSPTTTRLRGVTSRSCGISEKVSYSG</sequence>
<comment type="caution">
    <text evidence="1">The sequence shown here is derived from an EMBL/GenBank/DDBJ whole genome shotgun (WGS) entry which is preliminary data.</text>
</comment>
<organism evidence="1 2">
    <name type="scientific">Stylosanthes scabra</name>
    <dbReference type="NCBI Taxonomy" id="79078"/>
    <lineage>
        <taxon>Eukaryota</taxon>
        <taxon>Viridiplantae</taxon>
        <taxon>Streptophyta</taxon>
        <taxon>Embryophyta</taxon>
        <taxon>Tracheophyta</taxon>
        <taxon>Spermatophyta</taxon>
        <taxon>Magnoliopsida</taxon>
        <taxon>eudicotyledons</taxon>
        <taxon>Gunneridae</taxon>
        <taxon>Pentapetalae</taxon>
        <taxon>rosids</taxon>
        <taxon>fabids</taxon>
        <taxon>Fabales</taxon>
        <taxon>Fabaceae</taxon>
        <taxon>Papilionoideae</taxon>
        <taxon>50 kb inversion clade</taxon>
        <taxon>dalbergioids sensu lato</taxon>
        <taxon>Dalbergieae</taxon>
        <taxon>Pterocarpus clade</taxon>
        <taxon>Stylosanthes</taxon>
    </lineage>
</organism>
<reference evidence="1 2" key="1">
    <citation type="journal article" date="2023" name="Plants (Basel)">
        <title>Bridging the Gap: Combining Genomics and Transcriptomics Approaches to Understand Stylosanthes scabra, an Orphan Legume from the Brazilian Caatinga.</title>
        <authorList>
            <person name="Ferreira-Neto J.R.C."/>
            <person name="da Silva M.D."/>
            <person name="Binneck E."/>
            <person name="de Melo N.F."/>
            <person name="da Silva R.H."/>
            <person name="de Melo A.L.T.M."/>
            <person name="Pandolfi V."/>
            <person name="Bustamante F.O."/>
            <person name="Brasileiro-Vidal A.C."/>
            <person name="Benko-Iseppon A.M."/>
        </authorList>
    </citation>
    <scope>NUCLEOTIDE SEQUENCE [LARGE SCALE GENOMIC DNA]</scope>
    <source>
        <tissue evidence="1">Leaves</tissue>
    </source>
</reference>
<evidence type="ECO:0000313" key="2">
    <source>
        <dbReference type="Proteomes" id="UP001341840"/>
    </source>
</evidence>
<dbReference type="Proteomes" id="UP001341840">
    <property type="component" value="Unassembled WGS sequence"/>
</dbReference>
<accession>A0ABU6Z586</accession>
<protein>
    <submittedName>
        <fullName evidence="1">Uncharacterized protein</fullName>
    </submittedName>
</protein>
<gene>
    <name evidence="1" type="ORF">PIB30_018107</name>
</gene>
<proteinExistence type="predicted"/>
<keyword evidence="2" id="KW-1185">Reference proteome</keyword>
<evidence type="ECO:0000313" key="1">
    <source>
        <dbReference type="EMBL" id="MED6217471.1"/>
    </source>
</evidence>
<dbReference type="EMBL" id="JASCZI010271914">
    <property type="protein sequence ID" value="MED6217471.1"/>
    <property type="molecule type" value="Genomic_DNA"/>
</dbReference>